<dbReference type="InterPro" id="IPR000086">
    <property type="entry name" value="NUDIX_hydrolase_dom"/>
</dbReference>
<dbReference type="GO" id="GO:0006753">
    <property type="term" value="P:nucleoside phosphate metabolic process"/>
    <property type="evidence" value="ECO:0007669"/>
    <property type="project" value="TreeGrafter"/>
</dbReference>
<gene>
    <name evidence="4" type="ordered locus">SYNW0218</name>
</gene>
<keyword evidence="2 4" id="KW-0378">Hydrolase</keyword>
<dbReference type="PANTHER" id="PTHR11839">
    <property type="entry name" value="UDP/ADP-SUGAR PYROPHOSPHATASE"/>
    <property type="match status" value="1"/>
</dbReference>
<dbReference type="PROSITE" id="PS51462">
    <property type="entry name" value="NUDIX"/>
    <property type="match status" value="1"/>
</dbReference>
<organism evidence="4 5">
    <name type="scientific">Parasynechococcus marenigrum (strain WH8102)</name>
    <dbReference type="NCBI Taxonomy" id="84588"/>
    <lineage>
        <taxon>Bacteria</taxon>
        <taxon>Bacillati</taxon>
        <taxon>Cyanobacteriota</taxon>
        <taxon>Cyanophyceae</taxon>
        <taxon>Synechococcales</taxon>
        <taxon>Prochlorococcaceae</taxon>
        <taxon>Parasynechococcus</taxon>
        <taxon>Parasynechococcus marenigrum</taxon>
    </lineage>
</organism>
<dbReference type="CDD" id="cd03424">
    <property type="entry name" value="NUDIX_ADPRase_Nudt5_UGPPase_Nudt14"/>
    <property type="match status" value="1"/>
</dbReference>
<dbReference type="InterPro" id="IPR015797">
    <property type="entry name" value="NUDIX_hydrolase-like_dom_sf"/>
</dbReference>
<dbReference type="KEGG" id="syw:SYNW0218"/>
<dbReference type="EMBL" id="BX569689">
    <property type="protein sequence ID" value="CAE06733.1"/>
    <property type="molecule type" value="Genomic_DNA"/>
</dbReference>
<dbReference type="GO" id="GO:0016787">
    <property type="term" value="F:hydrolase activity"/>
    <property type="evidence" value="ECO:0007669"/>
    <property type="project" value="UniProtKB-KW"/>
</dbReference>
<dbReference type="Proteomes" id="UP000001422">
    <property type="component" value="Chromosome"/>
</dbReference>
<comment type="cofactor">
    <cofactor evidence="1">
        <name>Mg(2+)</name>
        <dbReference type="ChEBI" id="CHEBI:18420"/>
    </cofactor>
</comment>
<dbReference type="HOGENOM" id="CLU_062658_5_1_3"/>
<dbReference type="Gene3D" id="3.90.79.10">
    <property type="entry name" value="Nucleoside Triphosphate Pyrophosphohydrolase"/>
    <property type="match status" value="1"/>
</dbReference>
<evidence type="ECO:0000256" key="1">
    <source>
        <dbReference type="ARBA" id="ARBA00001946"/>
    </source>
</evidence>
<evidence type="ECO:0000313" key="4">
    <source>
        <dbReference type="EMBL" id="CAE06733.1"/>
    </source>
</evidence>
<keyword evidence="5" id="KW-1185">Reference proteome</keyword>
<protein>
    <submittedName>
        <fullName evidence="4">NUDIX hydrolase</fullName>
    </submittedName>
</protein>
<dbReference type="AlphaFoldDB" id="Q7U9N6"/>
<dbReference type="SUPFAM" id="SSF55811">
    <property type="entry name" value="Nudix"/>
    <property type="match status" value="1"/>
</dbReference>
<evidence type="ECO:0000313" key="5">
    <source>
        <dbReference type="Proteomes" id="UP000001422"/>
    </source>
</evidence>
<dbReference type="eggNOG" id="COG0494">
    <property type="taxonomic scope" value="Bacteria"/>
</dbReference>
<sequence>MAPLPAPEPFELLDTVEAVDARKIRFERNRIKLPMGVEATFGMIRHPGASLAVPITADGHVVLLRQYRFAVQARLLEFPAGTLEEGEDPLESMQRELGEEAGYSAARWDSLGPMLPCPGYSDEVIHCFLARELTPLENPPAGDEDEDLEVVLMTPMDLDARLGSGDEWLDGKSVTAWYRAKQLLGLG</sequence>
<dbReference type="PANTHER" id="PTHR11839:SF18">
    <property type="entry name" value="NUDIX HYDROLASE DOMAIN-CONTAINING PROTEIN"/>
    <property type="match status" value="1"/>
</dbReference>
<name>Q7U9N6_PARMW</name>
<reference evidence="4 5" key="1">
    <citation type="journal article" date="2003" name="Nature">
        <title>The genome of a motile marine Synechococcus.</title>
        <authorList>
            <person name="Palenik B."/>
            <person name="Brahamsha B."/>
            <person name="Larimer F."/>
            <person name="Land M."/>
            <person name="Hauser L."/>
            <person name="Chain P."/>
            <person name="Lamerdin J."/>
            <person name="Regala W."/>
            <person name="Allen E.A."/>
            <person name="McCarren J."/>
            <person name="Paulsen I."/>
            <person name="Dufresne A."/>
            <person name="Partensky F."/>
            <person name="Webb E."/>
            <person name="Waterbury J."/>
        </authorList>
    </citation>
    <scope>NUCLEOTIDE SEQUENCE [LARGE SCALE GENOMIC DNA]</scope>
    <source>
        <strain evidence="4 5">WH8102</strain>
    </source>
</reference>
<dbReference type="STRING" id="84588.SYNW0218"/>
<dbReference type="GO" id="GO:0019693">
    <property type="term" value="P:ribose phosphate metabolic process"/>
    <property type="evidence" value="ECO:0007669"/>
    <property type="project" value="TreeGrafter"/>
</dbReference>
<evidence type="ECO:0000256" key="2">
    <source>
        <dbReference type="ARBA" id="ARBA00022801"/>
    </source>
</evidence>
<proteinExistence type="predicted"/>
<accession>Q7U9N6</accession>
<dbReference type="Pfam" id="PF00293">
    <property type="entry name" value="NUDIX"/>
    <property type="match status" value="1"/>
</dbReference>
<feature type="domain" description="Nudix hydrolase" evidence="3">
    <location>
        <begin position="44"/>
        <end position="175"/>
    </location>
</feature>
<dbReference type="RefSeq" id="WP_011127094.1">
    <property type="nucleotide sequence ID" value="NC_005070.1"/>
</dbReference>
<dbReference type="GO" id="GO:0005829">
    <property type="term" value="C:cytosol"/>
    <property type="evidence" value="ECO:0007669"/>
    <property type="project" value="TreeGrafter"/>
</dbReference>
<evidence type="ECO:0000259" key="3">
    <source>
        <dbReference type="PROSITE" id="PS51462"/>
    </source>
</evidence>